<evidence type="ECO:0000256" key="1">
    <source>
        <dbReference type="ARBA" id="ARBA00022729"/>
    </source>
</evidence>
<dbReference type="InterPro" id="IPR011250">
    <property type="entry name" value="OMP/PagP_B-barrel"/>
</dbReference>
<dbReference type="SUPFAM" id="SSF56925">
    <property type="entry name" value="OMPA-like"/>
    <property type="match status" value="1"/>
</dbReference>
<keyword evidence="1" id="KW-0732">Signal</keyword>
<dbReference type="RefSeq" id="WP_039588805.1">
    <property type="nucleotide sequence ID" value="NZ_CP142104.1"/>
</dbReference>
<feature type="domain" description="Outer membrane protein beta-barrel" evidence="2">
    <location>
        <begin position="19"/>
        <end position="228"/>
    </location>
</feature>
<evidence type="ECO:0000313" key="3">
    <source>
        <dbReference type="EMBL" id="KHK66464.1"/>
    </source>
</evidence>
<protein>
    <submittedName>
        <fullName evidence="3">Porin</fullName>
    </submittedName>
</protein>
<evidence type="ECO:0000313" key="4">
    <source>
        <dbReference type="Proteomes" id="UP000030949"/>
    </source>
</evidence>
<dbReference type="InterPro" id="IPR027385">
    <property type="entry name" value="Beta-barrel_OMP"/>
</dbReference>
<dbReference type="Pfam" id="PF13505">
    <property type="entry name" value="OMP_b-brl"/>
    <property type="match status" value="1"/>
</dbReference>
<sequence>MNLLKNTQYLAMGIIGMSAVVPALSCADTLGPYASLMGGANWVSAQDLNQNDLDFVEMEFNQPLDSGYATGLALGWRFPVGLRPEIELSYRKNTLTQFNNRVYEGGGSIDGKGEEEATSLMANLWYDFMNLPAPFNRFTPYIGGGLGYATLTVSGLEAGGVEFGGTHRDTVSAYQLGAGVGYEFTENWSMSVDYRCLKTSEAHFGDIERLPQGDVSTEYEAQSVMLGLRYWL</sequence>
<proteinExistence type="predicted"/>
<accession>A0A0B1Z5V8</accession>
<dbReference type="AlphaFoldDB" id="A0A0B1Z5V8"/>
<comment type="caution">
    <text evidence="3">The sequence shown here is derived from an EMBL/GenBank/DDBJ whole genome shotgun (WGS) entry which is preliminary data.</text>
</comment>
<dbReference type="OrthoDB" id="6101900at2"/>
<reference evidence="4" key="1">
    <citation type="submission" date="2015-03" db="EMBL/GenBank/DDBJ databases">
        <title>Pseudomonas frederiksbergensis hydrocarbon degrader.</title>
        <authorList>
            <person name="Brown L.M."/>
            <person name="Ruiz O.N."/>
            <person name="Mueller S."/>
            <person name="Gunasekera T.S."/>
        </authorList>
    </citation>
    <scope>NUCLEOTIDE SEQUENCE [LARGE SCALE GENOMIC DNA]</scope>
    <source>
        <strain evidence="4">SI8</strain>
    </source>
</reference>
<gene>
    <name evidence="3" type="ORF">JZ00_01130</name>
</gene>
<evidence type="ECO:0000259" key="2">
    <source>
        <dbReference type="Pfam" id="PF13505"/>
    </source>
</evidence>
<dbReference type="Gene3D" id="2.40.160.20">
    <property type="match status" value="1"/>
</dbReference>
<organism evidence="3 4">
    <name type="scientific">Pseudomonas frederiksbergensis</name>
    <dbReference type="NCBI Taxonomy" id="104087"/>
    <lineage>
        <taxon>Bacteria</taxon>
        <taxon>Pseudomonadati</taxon>
        <taxon>Pseudomonadota</taxon>
        <taxon>Gammaproteobacteria</taxon>
        <taxon>Pseudomonadales</taxon>
        <taxon>Pseudomonadaceae</taxon>
        <taxon>Pseudomonas</taxon>
    </lineage>
</organism>
<dbReference type="Proteomes" id="UP000030949">
    <property type="component" value="Unassembled WGS sequence"/>
</dbReference>
<name>A0A0B1Z5V8_9PSED</name>
<dbReference type="EMBL" id="JQGJ01000001">
    <property type="protein sequence ID" value="KHK66464.1"/>
    <property type="molecule type" value="Genomic_DNA"/>
</dbReference>